<evidence type="ECO:0000313" key="2">
    <source>
        <dbReference type="Proteomes" id="UP001056120"/>
    </source>
</evidence>
<keyword evidence="2" id="KW-1185">Reference proteome</keyword>
<gene>
    <name evidence="1" type="ORF">L1987_06665</name>
</gene>
<name>A0ACB9JYZ1_9ASTR</name>
<reference evidence="2" key="1">
    <citation type="journal article" date="2022" name="Mol. Ecol. Resour.">
        <title>The genomes of chicory, endive, great burdock and yacon provide insights into Asteraceae palaeo-polyploidization history and plant inulin production.</title>
        <authorList>
            <person name="Fan W."/>
            <person name="Wang S."/>
            <person name="Wang H."/>
            <person name="Wang A."/>
            <person name="Jiang F."/>
            <person name="Liu H."/>
            <person name="Zhao H."/>
            <person name="Xu D."/>
            <person name="Zhang Y."/>
        </authorList>
    </citation>
    <scope>NUCLEOTIDE SEQUENCE [LARGE SCALE GENOMIC DNA]</scope>
    <source>
        <strain evidence="2">cv. Yunnan</strain>
    </source>
</reference>
<sequence>MKIDLVFVLTLITPNLFKSWLEIDLVFVLTLIPLSLSLSFSFSLVHQVELKVRRLAFGLREFWLKVLLLRCCWSFIPTLPCLCSQLYAQIPFFKSTFHQWMIIRRRFEDRLLT</sequence>
<proteinExistence type="predicted"/>
<comment type="caution">
    <text evidence="1">The sequence shown here is derived from an EMBL/GenBank/DDBJ whole genome shotgun (WGS) entry which is preliminary data.</text>
</comment>
<protein>
    <submittedName>
        <fullName evidence="1">Uncharacterized protein</fullName>
    </submittedName>
</protein>
<dbReference type="Proteomes" id="UP001056120">
    <property type="component" value="Linkage Group LG02"/>
</dbReference>
<reference evidence="1 2" key="2">
    <citation type="journal article" date="2022" name="Mol. Ecol. Resour.">
        <title>The genomes of chicory, endive, great burdock and yacon provide insights into Asteraceae paleo-polyploidization history and plant inulin production.</title>
        <authorList>
            <person name="Fan W."/>
            <person name="Wang S."/>
            <person name="Wang H."/>
            <person name="Wang A."/>
            <person name="Jiang F."/>
            <person name="Liu H."/>
            <person name="Zhao H."/>
            <person name="Xu D."/>
            <person name="Zhang Y."/>
        </authorList>
    </citation>
    <scope>NUCLEOTIDE SEQUENCE [LARGE SCALE GENOMIC DNA]</scope>
    <source>
        <strain evidence="2">cv. Yunnan</strain>
        <tissue evidence="1">Leaves</tissue>
    </source>
</reference>
<organism evidence="1 2">
    <name type="scientific">Smallanthus sonchifolius</name>
    <dbReference type="NCBI Taxonomy" id="185202"/>
    <lineage>
        <taxon>Eukaryota</taxon>
        <taxon>Viridiplantae</taxon>
        <taxon>Streptophyta</taxon>
        <taxon>Embryophyta</taxon>
        <taxon>Tracheophyta</taxon>
        <taxon>Spermatophyta</taxon>
        <taxon>Magnoliopsida</taxon>
        <taxon>eudicotyledons</taxon>
        <taxon>Gunneridae</taxon>
        <taxon>Pentapetalae</taxon>
        <taxon>asterids</taxon>
        <taxon>campanulids</taxon>
        <taxon>Asterales</taxon>
        <taxon>Asteraceae</taxon>
        <taxon>Asteroideae</taxon>
        <taxon>Heliantheae alliance</taxon>
        <taxon>Millerieae</taxon>
        <taxon>Smallanthus</taxon>
    </lineage>
</organism>
<dbReference type="EMBL" id="CM042019">
    <property type="protein sequence ID" value="KAI3825188.1"/>
    <property type="molecule type" value="Genomic_DNA"/>
</dbReference>
<accession>A0ACB9JYZ1</accession>
<evidence type="ECO:0000313" key="1">
    <source>
        <dbReference type="EMBL" id="KAI3825188.1"/>
    </source>
</evidence>